<dbReference type="Proteomes" id="UP001501532">
    <property type="component" value="Unassembled WGS sequence"/>
</dbReference>
<gene>
    <name evidence="3" type="ORF">GCM10010448_60610</name>
</gene>
<proteinExistence type="predicted"/>
<reference evidence="4" key="1">
    <citation type="journal article" date="2019" name="Int. J. Syst. Evol. Microbiol.">
        <title>The Global Catalogue of Microorganisms (GCM) 10K type strain sequencing project: providing services to taxonomists for standard genome sequencing and annotation.</title>
        <authorList>
            <consortium name="The Broad Institute Genomics Platform"/>
            <consortium name="The Broad Institute Genome Sequencing Center for Infectious Disease"/>
            <person name="Wu L."/>
            <person name="Ma J."/>
        </authorList>
    </citation>
    <scope>NUCLEOTIDE SEQUENCE [LARGE SCALE GENOMIC DNA]</scope>
    <source>
        <strain evidence="4">JCM 9091</strain>
    </source>
</reference>
<protein>
    <recommendedName>
        <fullName evidence="5">Lipoprotein</fullName>
    </recommendedName>
</protein>
<comment type="caution">
    <text evidence="3">The sequence shown here is derived from an EMBL/GenBank/DDBJ whole genome shotgun (WGS) entry which is preliminary data.</text>
</comment>
<evidence type="ECO:0000313" key="3">
    <source>
        <dbReference type="EMBL" id="GAA3069328.1"/>
    </source>
</evidence>
<accession>A0ABP6M0C6</accession>
<feature type="region of interest" description="Disordered" evidence="1">
    <location>
        <begin position="28"/>
        <end position="63"/>
    </location>
</feature>
<dbReference type="RefSeq" id="WP_234518511.1">
    <property type="nucleotide sequence ID" value="NZ_BAAAUF010000064.1"/>
</dbReference>
<evidence type="ECO:0000313" key="4">
    <source>
        <dbReference type="Proteomes" id="UP001501532"/>
    </source>
</evidence>
<evidence type="ECO:0008006" key="5">
    <source>
        <dbReference type="Google" id="ProtNLM"/>
    </source>
</evidence>
<organism evidence="3 4">
    <name type="scientific">Streptomyces glomeratus</name>
    <dbReference type="NCBI Taxonomy" id="284452"/>
    <lineage>
        <taxon>Bacteria</taxon>
        <taxon>Bacillati</taxon>
        <taxon>Actinomycetota</taxon>
        <taxon>Actinomycetes</taxon>
        <taxon>Kitasatosporales</taxon>
        <taxon>Streptomycetaceae</taxon>
        <taxon>Streptomyces</taxon>
    </lineage>
</organism>
<name>A0ABP6M0C6_9ACTN</name>
<evidence type="ECO:0000256" key="2">
    <source>
        <dbReference type="SAM" id="SignalP"/>
    </source>
</evidence>
<evidence type="ECO:0000256" key="1">
    <source>
        <dbReference type="SAM" id="MobiDB-lite"/>
    </source>
</evidence>
<keyword evidence="2" id="KW-0732">Signal</keyword>
<feature type="chain" id="PRO_5047161462" description="Lipoprotein" evidence="2">
    <location>
        <begin position="32"/>
        <end position="176"/>
    </location>
</feature>
<sequence length="176" mass="17674">MSSRTLAGWGTAACAVLLLPLAACTTGHSGAGPSRAVPERSSGSATPGEVTVTATAAPERPVFRAPELDDGETLAGRRQPTSGNASFELGKGRRGDALVVHVRCEGRGSMYVVVRSVGVSFPVDCLAGQISSYENQLALTGADRGGTVSVSAPPAVRWSVTVGRGAPAPKGTDGGG</sequence>
<keyword evidence="4" id="KW-1185">Reference proteome</keyword>
<feature type="signal peptide" evidence="2">
    <location>
        <begin position="1"/>
        <end position="31"/>
    </location>
</feature>
<dbReference type="EMBL" id="BAAAUF010000064">
    <property type="protein sequence ID" value="GAA3069328.1"/>
    <property type="molecule type" value="Genomic_DNA"/>
</dbReference>